<sequence length="153" mass="17246">MTEPKLSRWQLLRDIGIFQVKLALDAIRDLLLSPVSIVSAVIDLIKGHQYPHSYFYKVMRLGRKTDHWLNLFGAAELENKPVKEELSKDAEVCSLNNTPEPGRNLDDLFCQVEALLKEQHDRGGLTATAKASIDRCLDKIITKSESKPSVTDD</sequence>
<keyword evidence="2" id="KW-1185">Reference proteome</keyword>
<dbReference type="EMBL" id="CP059735">
    <property type="protein sequence ID" value="WDD98469.1"/>
    <property type="molecule type" value="Genomic_DNA"/>
</dbReference>
<evidence type="ECO:0000313" key="1">
    <source>
        <dbReference type="EMBL" id="WDD98469.1"/>
    </source>
</evidence>
<dbReference type="RefSeq" id="WP_053043438.1">
    <property type="nucleotide sequence ID" value="NZ_CP059735.1"/>
</dbReference>
<gene>
    <name evidence="1" type="ORF">SG35_024965</name>
</gene>
<name>A0AAF0C3A0_9GAMM</name>
<dbReference type="KEGG" id="tact:SG35_024965"/>
<evidence type="ECO:0000313" key="2">
    <source>
        <dbReference type="Proteomes" id="UP000032568"/>
    </source>
</evidence>
<dbReference type="AlphaFoldDB" id="A0AAF0C3A0"/>
<protein>
    <submittedName>
        <fullName evidence="1">Uncharacterized protein</fullName>
    </submittedName>
</protein>
<reference evidence="1 2" key="1">
    <citation type="journal article" date="2015" name="Genome Announc.">
        <title>Draft Genome Sequences of Marine Isolates of Thalassomonas viridans and Thalassomonas actiniarum.</title>
        <authorList>
            <person name="Olonade I."/>
            <person name="van Zyl L.J."/>
            <person name="Trindade M."/>
        </authorList>
    </citation>
    <scope>NUCLEOTIDE SEQUENCE [LARGE SCALE GENOMIC DNA]</scope>
    <source>
        <strain evidence="1 2">A5K-106</strain>
    </source>
</reference>
<organism evidence="1 2">
    <name type="scientific">Thalassomonas actiniarum</name>
    <dbReference type="NCBI Taxonomy" id="485447"/>
    <lineage>
        <taxon>Bacteria</taxon>
        <taxon>Pseudomonadati</taxon>
        <taxon>Pseudomonadota</taxon>
        <taxon>Gammaproteobacteria</taxon>
        <taxon>Alteromonadales</taxon>
        <taxon>Colwelliaceae</taxon>
        <taxon>Thalassomonas</taxon>
    </lineage>
</organism>
<dbReference type="Proteomes" id="UP000032568">
    <property type="component" value="Chromosome"/>
</dbReference>
<proteinExistence type="predicted"/>
<accession>A0AAF0C3A0</accession>
<reference evidence="1 2" key="2">
    <citation type="journal article" date="2022" name="Mar. Drugs">
        <title>Bioassay-Guided Fractionation Leads to the Detection of Cholic Acid Generated by the Rare Thalassomonas sp.</title>
        <authorList>
            <person name="Pheiffer F."/>
            <person name="Schneider Y.K."/>
            <person name="Hansen E.H."/>
            <person name="Andersen J.H."/>
            <person name="Isaksson J."/>
            <person name="Busche T."/>
            <person name="R C."/>
            <person name="Kalinowski J."/>
            <person name="Zyl L.V."/>
            <person name="Trindade M."/>
        </authorList>
    </citation>
    <scope>NUCLEOTIDE SEQUENCE [LARGE SCALE GENOMIC DNA]</scope>
    <source>
        <strain evidence="1 2">A5K-106</strain>
    </source>
</reference>